<keyword evidence="7 8" id="KW-0472">Membrane</keyword>
<keyword evidence="3 8" id="KW-0813">Transport</keyword>
<keyword evidence="4" id="KW-1003">Cell membrane</keyword>
<dbReference type="AlphaFoldDB" id="A0A368BKB4"/>
<feature type="transmembrane region" description="Helical" evidence="8">
    <location>
        <begin position="245"/>
        <end position="265"/>
    </location>
</feature>
<comment type="similarity">
    <text evidence="2 8">Belongs to the alanine or glycine:cation symporter (AGCS) (TC 2.A.25) family.</text>
</comment>
<comment type="caution">
    <text evidence="9">The sequence shown here is derived from an EMBL/GenBank/DDBJ whole genome shotgun (WGS) entry which is preliminary data.</text>
</comment>
<evidence type="ECO:0000256" key="5">
    <source>
        <dbReference type="ARBA" id="ARBA00022692"/>
    </source>
</evidence>
<dbReference type="PROSITE" id="PS00873">
    <property type="entry name" value="NA_ALANINE_SYMP"/>
    <property type="match status" value="1"/>
</dbReference>
<feature type="transmembrane region" description="Helical" evidence="8">
    <location>
        <begin position="212"/>
        <end position="233"/>
    </location>
</feature>
<evidence type="ECO:0000256" key="4">
    <source>
        <dbReference type="ARBA" id="ARBA00022475"/>
    </source>
</evidence>
<evidence type="ECO:0000256" key="8">
    <source>
        <dbReference type="RuleBase" id="RU363064"/>
    </source>
</evidence>
<accession>A0A368BKB4</accession>
<feature type="transmembrane region" description="Helical" evidence="8">
    <location>
        <begin position="185"/>
        <end position="205"/>
    </location>
</feature>
<feature type="transmembrane region" description="Helical" evidence="8">
    <location>
        <begin position="97"/>
        <end position="121"/>
    </location>
</feature>
<organism evidence="9 10">
    <name type="scientific">SAR86 cluster bacterium</name>
    <dbReference type="NCBI Taxonomy" id="2030880"/>
    <lineage>
        <taxon>Bacteria</taxon>
        <taxon>Pseudomonadati</taxon>
        <taxon>Pseudomonadota</taxon>
        <taxon>Gammaproteobacteria</taxon>
        <taxon>SAR86 cluster</taxon>
    </lineage>
</organism>
<evidence type="ECO:0000313" key="9">
    <source>
        <dbReference type="EMBL" id="RCL37750.1"/>
    </source>
</evidence>
<reference evidence="9 10" key="1">
    <citation type="journal article" date="2018" name="Microbiome">
        <title>Fine metagenomic profile of the Mediterranean stratified and mixed water columns revealed by assembly and recruitment.</title>
        <authorList>
            <person name="Haro-Moreno J.M."/>
            <person name="Lopez-Perez M."/>
            <person name="De La Torre J.R."/>
            <person name="Picazo A."/>
            <person name="Camacho A."/>
            <person name="Rodriguez-Valera F."/>
        </authorList>
    </citation>
    <scope>NUCLEOTIDE SEQUENCE [LARGE SCALE GENOMIC DNA]</scope>
    <source>
        <strain evidence="9">MED-G83</strain>
    </source>
</reference>
<dbReference type="PANTHER" id="PTHR30330">
    <property type="entry name" value="AGSS FAMILY TRANSPORTER, SODIUM-ALANINE"/>
    <property type="match status" value="1"/>
</dbReference>
<keyword evidence="5 8" id="KW-0812">Transmembrane</keyword>
<feature type="transmembrane region" description="Helical" evidence="8">
    <location>
        <begin position="348"/>
        <end position="366"/>
    </location>
</feature>
<keyword evidence="8" id="KW-0997">Cell inner membrane</keyword>
<dbReference type="Gene3D" id="1.20.1740.10">
    <property type="entry name" value="Amino acid/polyamine transporter I"/>
    <property type="match status" value="1"/>
</dbReference>
<feature type="transmembrane region" description="Helical" evidence="8">
    <location>
        <begin position="12"/>
        <end position="33"/>
    </location>
</feature>
<evidence type="ECO:0000256" key="6">
    <source>
        <dbReference type="ARBA" id="ARBA00022989"/>
    </source>
</evidence>
<proteinExistence type="inferred from homology"/>
<name>A0A368BKB4_9GAMM</name>
<gene>
    <name evidence="9" type="ORF">DBW97_04235</name>
</gene>
<feature type="transmembrane region" description="Helical" evidence="8">
    <location>
        <begin position="306"/>
        <end position="328"/>
    </location>
</feature>
<dbReference type="Pfam" id="PF01235">
    <property type="entry name" value="Na_Ala_symp"/>
    <property type="match status" value="1"/>
</dbReference>
<feature type="transmembrane region" description="Helical" evidence="8">
    <location>
        <begin position="145"/>
        <end position="165"/>
    </location>
</feature>
<evidence type="ECO:0000313" key="10">
    <source>
        <dbReference type="Proteomes" id="UP000252147"/>
    </source>
</evidence>
<dbReference type="InterPro" id="IPR001463">
    <property type="entry name" value="Na/Ala_symport"/>
</dbReference>
<dbReference type="Proteomes" id="UP000252147">
    <property type="component" value="Unassembled WGS sequence"/>
</dbReference>
<dbReference type="PANTHER" id="PTHR30330:SF3">
    <property type="entry name" value="TRANSCRIPTIONAL REGULATOR, LRP FAMILY"/>
    <property type="match status" value="1"/>
</dbReference>
<dbReference type="GO" id="GO:0005886">
    <property type="term" value="C:plasma membrane"/>
    <property type="evidence" value="ECO:0007669"/>
    <property type="project" value="UniProtKB-SubCell"/>
</dbReference>
<feature type="transmembrane region" description="Helical" evidence="8">
    <location>
        <begin position="68"/>
        <end position="91"/>
    </location>
</feature>
<protein>
    <submittedName>
        <fullName evidence="9">Alanine:cation symporter family protein</fullName>
    </submittedName>
</protein>
<sequence>MEGLNLFASNFASFAWGPWLVALLLGSGAYFLLRSQLTPFKYLPHAFDVLRGKYRSDNDKGDVSSFKALTASLSGTIGLGNIAGVAVAIQIGGPGAIFWMWVTAIFGIATKFFTCTLSVMYREVGEDGQTKAGPMYVIKNGLPKYMLPLAYFFAFFGMIGCLSAFQPNQIVQITRDLYFPDVMYFEYFAGAFLMIVTALVILGGLKRIADVSALLVPFMALLYLASVMVAILLNADLFLPSMKLIFSEAFNGEAAVTGGIAGVIITGIRRGAFSNEAGIGTEAMIHGAAKTSHPVKQGLVAMTGPIFDTLIMCTLTALLILISGVWQVSDSNGITLTSEAFTSTLGPVGAIILFFCVLSFGTSTIFTQSHYGSVCARFLFGDKARQVYRYVVIFSVGLFSVVSIDFALNLIDGAFAMMAIPTLVSALWLAPKVIEISKEYFSKLSTNNVRN</sequence>
<evidence type="ECO:0000256" key="2">
    <source>
        <dbReference type="ARBA" id="ARBA00009261"/>
    </source>
</evidence>
<keyword evidence="6 8" id="KW-1133">Transmembrane helix</keyword>
<feature type="transmembrane region" description="Helical" evidence="8">
    <location>
        <begin position="414"/>
        <end position="434"/>
    </location>
</feature>
<dbReference type="NCBIfam" id="TIGR00835">
    <property type="entry name" value="agcS"/>
    <property type="match status" value="1"/>
</dbReference>
<evidence type="ECO:0000256" key="3">
    <source>
        <dbReference type="ARBA" id="ARBA00022448"/>
    </source>
</evidence>
<evidence type="ECO:0000256" key="1">
    <source>
        <dbReference type="ARBA" id="ARBA00004651"/>
    </source>
</evidence>
<feature type="transmembrane region" description="Helical" evidence="8">
    <location>
        <begin position="387"/>
        <end position="408"/>
    </location>
</feature>
<evidence type="ECO:0000256" key="7">
    <source>
        <dbReference type="ARBA" id="ARBA00023136"/>
    </source>
</evidence>
<dbReference type="EMBL" id="QOPD01000007">
    <property type="protein sequence ID" value="RCL37750.1"/>
    <property type="molecule type" value="Genomic_DNA"/>
</dbReference>
<dbReference type="PRINTS" id="PR00175">
    <property type="entry name" value="NAALASMPORT"/>
</dbReference>
<comment type="subcellular location">
    <subcellularLocation>
        <location evidence="8">Cell inner membrane</location>
        <topology evidence="8">Multi-pass membrane protein</topology>
    </subcellularLocation>
    <subcellularLocation>
        <location evidence="1">Cell membrane</location>
        <topology evidence="1">Multi-pass membrane protein</topology>
    </subcellularLocation>
</comment>
<keyword evidence="8" id="KW-0769">Symport</keyword>
<dbReference type="GO" id="GO:0005283">
    <property type="term" value="F:amino acid:sodium symporter activity"/>
    <property type="evidence" value="ECO:0007669"/>
    <property type="project" value="InterPro"/>
</dbReference>